<dbReference type="RefSeq" id="WP_284388853.1">
    <property type="nucleotide sequence ID" value="NZ_BSNG01000001.1"/>
</dbReference>
<comment type="caution">
    <text evidence="2">The sequence shown here is derived from an EMBL/GenBank/DDBJ whole genome shotgun (WGS) entry which is preliminary data.</text>
</comment>
<dbReference type="EMBL" id="BSNG01000001">
    <property type="protein sequence ID" value="GLQ09252.1"/>
    <property type="molecule type" value="Genomic_DNA"/>
</dbReference>
<evidence type="ECO:0000313" key="2">
    <source>
        <dbReference type="EMBL" id="GLQ09252.1"/>
    </source>
</evidence>
<proteinExistence type="predicted"/>
<dbReference type="InterPro" id="IPR025484">
    <property type="entry name" value="DUF4376"/>
</dbReference>
<accession>A0ABQ5UD23</accession>
<sequence>MPIVSRQVIAEFGSAEAFANAVSGFAQALENHKLTEDVPAPTAPWIVELIVRNHGGEYEIEPIPPGEEPVEEPAPPTLEELRAIKLAELANWRFIVETAGVEIGGVLVRTDRQTSAIITAAYVKALQNPDYVVANWKVADGVFVTLDAATIFVIAEAVSTHVQRSFDHEAYLTGLLLTASSIEAINAIDLAAGWFPADTPPPMEPPVEEEP</sequence>
<protein>
    <recommendedName>
        <fullName evidence="1">DUF4376 domain-containing protein</fullName>
    </recommendedName>
</protein>
<evidence type="ECO:0000313" key="3">
    <source>
        <dbReference type="Proteomes" id="UP001161406"/>
    </source>
</evidence>
<name>A0ABQ5UD23_9HYPH</name>
<evidence type="ECO:0000259" key="1">
    <source>
        <dbReference type="Pfam" id="PF14301"/>
    </source>
</evidence>
<organism evidence="2 3">
    <name type="scientific">Devosia yakushimensis</name>
    <dbReference type="NCBI Taxonomy" id="470028"/>
    <lineage>
        <taxon>Bacteria</taxon>
        <taxon>Pseudomonadati</taxon>
        <taxon>Pseudomonadota</taxon>
        <taxon>Alphaproteobacteria</taxon>
        <taxon>Hyphomicrobiales</taxon>
        <taxon>Devosiaceae</taxon>
        <taxon>Devosia</taxon>
    </lineage>
</organism>
<dbReference type="Proteomes" id="UP001161406">
    <property type="component" value="Unassembled WGS sequence"/>
</dbReference>
<keyword evidence="3" id="KW-1185">Reference proteome</keyword>
<reference evidence="2" key="1">
    <citation type="journal article" date="2014" name="Int. J. Syst. Evol. Microbiol.">
        <title>Complete genome of a new Firmicutes species belonging to the dominant human colonic microbiota ('Ruminococcus bicirculans') reveals two chromosomes and a selective capacity to utilize plant glucans.</title>
        <authorList>
            <consortium name="NISC Comparative Sequencing Program"/>
            <person name="Wegmann U."/>
            <person name="Louis P."/>
            <person name="Goesmann A."/>
            <person name="Henrissat B."/>
            <person name="Duncan S.H."/>
            <person name="Flint H.J."/>
        </authorList>
    </citation>
    <scope>NUCLEOTIDE SEQUENCE</scope>
    <source>
        <strain evidence="2">NBRC 103855</strain>
    </source>
</reference>
<feature type="domain" description="DUF4376" evidence="1">
    <location>
        <begin position="80"/>
        <end position="187"/>
    </location>
</feature>
<dbReference type="Pfam" id="PF14301">
    <property type="entry name" value="DUF4376"/>
    <property type="match status" value="1"/>
</dbReference>
<gene>
    <name evidence="2" type="ORF">GCM10007913_11840</name>
</gene>
<reference evidence="2" key="2">
    <citation type="submission" date="2023-01" db="EMBL/GenBank/DDBJ databases">
        <title>Draft genome sequence of Devosia yakushimensis strain NBRC 103855.</title>
        <authorList>
            <person name="Sun Q."/>
            <person name="Mori K."/>
        </authorList>
    </citation>
    <scope>NUCLEOTIDE SEQUENCE</scope>
    <source>
        <strain evidence="2">NBRC 103855</strain>
    </source>
</reference>